<evidence type="ECO:0000256" key="1">
    <source>
        <dbReference type="ARBA" id="ARBA00004123"/>
    </source>
</evidence>
<organism evidence="10 11">
    <name type="scientific">Tigriopus californicus</name>
    <name type="common">Marine copepod</name>
    <dbReference type="NCBI Taxonomy" id="6832"/>
    <lineage>
        <taxon>Eukaryota</taxon>
        <taxon>Metazoa</taxon>
        <taxon>Ecdysozoa</taxon>
        <taxon>Arthropoda</taxon>
        <taxon>Crustacea</taxon>
        <taxon>Multicrustacea</taxon>
        <taxon>Hexanauplia</taxon>
        <taxon>Copepoda</taxon>
        <taxon>Harpacticoida</taxon>
        <taxon>Harpacticidae</taxon>
        <taxon>Tigriopus</taxon>
    </lineage>
</organism>
<reference evidence="10 11" key="1">
    <citation type="journal article" date="2018" name="Nat. Ecol. Evol.">
        <title>Genomic signatures of mitonuclear coevolution across populations of Tigriopus californicus.</title>
        <authorList>
            <person name="Barreto F.S."/>
            <person name="Watson E.T."/>
            <person name="Lima T.G."/>
            <person name="Willett C.S."/>
            <person name="Edmands S."/>
            <person name="Li W."/>
            <person name="Burton R.S."/>
        </authorList>
    </citation>
    <scope>NUCLEOTIDE SEQUENCE [LARGE SCALE GENOMIC DNA]</scope>
    <source>
        <strain evidence="10 11">San Diego</strain>
    </source>
</reference>
<evidence type="ECO:0000256" key="4">
    <source>
        <dbReference type="ARBA" id="ARBA00022771"/>
    </source>
</evidence>
<evidence type="ECO:0000256" key="8">
    <source>
        <dbReference type="SAM" id="MobiDB-lite"/>
    </source>
</evidence>
<feature type="domain" description="C2H2-type" evidence="9">
    <location>
        <begin position="160"/>
        <end position="189"/>
    </location>
</feature>
<gene>
    <name evidence="10" type="ORF">TCAL_15015</name>
</gene>
<dbReference type="GO" id="GO:0008270">
    <property type="term" value="F:zinc ion binding"/>
    <property type="evidence" value="ECO:0007669"/>
    <property type="project" value="UniProtKB-KW"/>
</dbReference>
<dbReference type="FunFam" id="3.30.160.60:FF:000125">
    <property type="entry name" value="Putative zinc finger protein 143"/>
    <property type="match status" value="1"/>
</dbReference>
<protein>
    <recommendedName>
        <fullName evidence="9">C2H2-type domain-containing protein</fullName>
    </recommendedName>
</protein>
<dbReference type="Pfam" id="PF00096">
    <property type="entry name" value="zf-C2H2"/>
    <property type="match status" value="3"/>
</dbReference>
<dbReference type="FunFam" id="3.30.160.60:FF:000018">
    <property type="entry name" value="Krueppel-like factor 15"/>
    <property type="match status" value="1"/>
</dbReference>
<feature type="domain" description="C2H2-type" evidence="9">
    <location>
        <begin position="190"/>
        <end position="217"/>
    </location>
</feature>
<sequence length="256" mass="29280">MKFQVSSSITHSVSDTTNLNYVHEADPLGSDPKTSGQEHHHMACHDYTNKGHTITRQSGRGSSPPHRSSMNSRGKRTFLPGCGYSKRGVRGPRRIRELRNEDKDYLAHGTGIPRKNSPPKTHIRDDDKIFPCEHPGCGKMYAKSSHLKAHTRRHTGEKPFACTWPECGWRFSRSDELARHKRSHSGVKPYRCTICEKRFSRSDHLAKHLKVHRRARLYTYLANMGYGTPSRRGRLSQNILNNEAVKKFIQKENISV</sequence>
<comment type="caution">
    <text evidence="10">The sequence shown here is derived from an EMBL/GenBank/DDBJ whole genome shotgun (WGS) entry which is preliminary data.</text>
</comment>
<dbReference type="SMART" id="SM00355">
    <property type="entry name" value="ZnF_C2H2"/>
    <property type="match status" value="3"/>
</dbReference>
<proteinExistence type="predicted"/>
<evidence type="ECO:0000256" key="2">
    <source>
        <dbReference type="ARBA" id="ARBA00022723"/>
    </source>
</evidence>
<dbReference type="OMA" id="KTHIRDD"/>
<name>A0A553NX76_TIGCA</name>
<evidence type="ECO:0000256" key="6">
    <source>
        <dbReference type="ARBA" id="ARBA00023242"/>
    </source>
</evidence>
<feature type="domain" description="C2H2-type" evidence="9">
    <location>
        <begin position="130"/>
        <end position="159"/>
    </location>
</feature>
<evidence type="ECO:0000256" key="5">
    <source>
        <dbReference type="ARBA" id="ARBA00022833"/>
    </source>
</evidence>
<keyword evidence="3" id="KW-0677">Repeat</keyword>
<comment type="subcellular location">
    <subcellularLocation>
        <location evidence="1">Nucleus</location>
    </subcellularLocation>
</comment>
<dbReference type="PROSITE" id="PS50157">
    <property type="entry name" value="ZINC_FINGER_C2H2_2"/>
    <property type="match status" value="3"/>
</dbReference>
<keyword evidence="4 7" id="KW-0863">Zinc-finger</keyword>
<evidence type="ECO:0000313" key="11">
    <source>
        <dbReference type="Proteomes" id="UP000318571"/>
    </source>
</evidence>
<dbReference type="AlphaFoldDB" id="A0A553NX76"/>
<dbReference type="EMBL" id="VCGU01000009">
    <property type="protein sequence ID" value="TRY70028.1"/>
    <property type="molecule type" value="Genomic_DNA"/>
</dbReference>
<dbReference type="GO" id="GO:0005634">
    <property type="term" value="C:nucleus"/>
    <property type="evidence" value="ECO:0007669"/>
    <property type="project" value="UniProtKB-SubCell"/>
</dbReference>
<feature type="compositionally biased region" description="Low complexity" evidence="8">
    <location>
        <begin position="58"/>
        <end position="69"/>
    </location>
</feature>
<feature type="region of interest" description="Disordered" evidence="8">
    <location>
        <begin position="107"/>
        <end position="126"/>
    </location>
</feature>
<dbReference type="PROSITE" id="PS00028">
    <property type="entry name" value="ZINC_FINGER_C2H2_1"/>
    <property type="match status" value="3"/>
</dbReference>
<keyword evidence="5" id="KW-0862">Zinc</keyword>
<dbReference type="FunFam" id="3.30.160.60:FF:000736">
    <property type="entry name" value="Zinc finger protein 423"/>
    <property type="match status" value="1"/>
</dbReference>
<dbReference type="InterPro" id="IPR036236">
    <property type="entry name" value="Znf_C2H2_sf"/>
</dbReference>
<evidence type="ECO:0000256" key="7">
    <source>
        <dbReference type="PROSITE-ProRule" id="PRU00042"/>
    </source>
</evidence>
<feature type="region of interest" description="Disordered" evidence="8">
    <location>
        <begin position="51"/>
        <end position="86"/>
    </location>
</feature>
<evidence type="ECO:0000313" key="10">
    <source>
        <dbReference type="EMBL" id="TRY70028.1"/>
    </source>
</evidence>
<accession>A0A553NX76</accession>
<dbReference type="GO" id="GO:0000978">
    <property type="term" value="F:RNA polymerase II cis-regulatory region sequence-specific DNA binding"/>
    <property type="evidence" value="ECO:0007669"/>
    <property type="project" value="TreeGrafter"/>
</dbReference>
<dbReference type="Gene3D" id="3.30.160.60">
    <property type="entry name" value="Classic Zinc Finger"/>
    <property type="match status" value="3"/>
</dbReference>
<dbReference type="PANTHER" id="PTHR23235:SF120">
    <property type="entry name" value="KRUPPEL-LIKE FACTOR 15"/>
    <property type="match status" value="1"/>
</dbReference>
<dbReference type="GO" id="GO:0000981">
    <property type="term" value="F:DNA-binding transcription factor activity, RNA polymerase II-specific"/>
    <property type="evidence" value="ECO:0007669"/>
    <property type="project" value="TreeGrafter"/>
</dbReference>
<dbReference type="InterPro" id="IPR013087">
    <property type="entry name" value="Znf_C2H2_type"/>
</dbReference>
<keyword evidence="6" id="KW-0539">Nucleus</keyword>
<dbReference type="SUPFAM" id="SSF57667">
    <property type="entry name" value="beta-beta-alpha zinc fingers"/>
    <property type="match status" value="1"/>
</dbReference>
<keyword evidence="11" id="KW-1185">Reference proteome</keyword>
<dbReference type="PANTHER" id="PTHR23235">
    <property type="entry name" value="KRUEPPEL-LIKE TRANSCRIPTION FACTOR"/>
    <property type="match status" value="1"/>
</dbReference>
<keyword evidence="2" id="KW-0479">Metal-binding</keyword>
<dbReference type="STRING" id="6832.A0A553NX76"/>
<evidence type="ECO:0000256" key="3">
    <source>
        <dbReference type="ARBA" id="ARBA00022737"/>
    </source>
</evidence>
<dbReference type="Proteomes" id="UP000318571">
    <property type="component" value="Chromosome 9"/>
</dbReference>
<evidence type="ECO:0000259" key="9">
    <source>
        <dbReference type="PROSITE" id="PS50157"/>
    </source>
</evidence>